<feature type="compositionally biased region" description="Basic and acidic residues" evidence="1">
    <location>
        <begin position="92"/>
        <end position="101"/>
    </location>
</feature>
<evidence type="ECO:0000256" key="1">
    <source>
        <dbReference type="SAM" id="MobiDB-lite"/>
    </source>
</evidence>
<evidence type="ECO:0000313" key="3">
    <source>
        <dbReference type="Proteomes" id="UP000702544"/>
    </source>
</evidence>
<gene>
    <name evidence="2" type="ORF">GWO12_08340</name>
</gene>
<sequence length="112" mass="12558">MIFRDLLLFQLKLFLDGLIDLALSPLSVVAAGIDIFFGGARRGRLFYTILRLGERADRWLNLYEASDRADADGLFGGSKAGSESYLGQLEQRIRGGDEPRGFRKRKPPPLEK</sequence>
<dbReference type="AlphaFoldDB" id="A0AAE5CD50"/>
<evidence type="ECO:0000313" key="2">
    <source>
        <dbReference type="EMBL" id="NIR75104.1"/>
    </source>
</evidence>
<name>A0AAE5CD50_9BACT</name>
<comment type="caution">
    <text evidence="2">The sequence shown here is derived from an EMBL/GenBank/DDBJ whole genome shotgun (WGS) entry which is preliminary data.</text>
</comment>
<organism evidence="2 3">
    <name type="scientific">Candidatus Kutchimonas denitrificans</name>
    <dbReference type="NCBI Taxonomy" id="3056748"/>
    <lineage>
        <taxon>Bacteria</taxon>
        <taxon>Pseudomonadati</taxon>
        <taxon>Gemmatimonadota</taxon>
        <taxon>Gemmatimonadia</taxon>
        <taxon>Candidatus Palauibacterales</taxon>
        <taxon>Candidatus Palauibacteraceae</taxon>
        <taxon>Candidatus Kutchimonas</taxon>
    </lineage>
</organism>
<accession>A0AAE5CD50</accession>
<dbReference type="Proteomes" id="UP000702544">
    <property type="component" value="Unassembled WGS sequence"/>
</dbReference>
<protein>
    <submittedName>
        <fullName evidence="2">Uncharacterized protein</fullName>
    </submittedName>
</protein>
<feature type="compositionally biased region" description="Basic residues" evidence="1">
    <location>
        <begin position="102"/>
        <end position="112"/>
    </location>
</feature>
<dbReference type="EMBL" id="JAACAK010000063">
    <property type="protein sequence ID" value="NIR75104.1"/>
    <property type="molecule type" value="Genomic_DNA"/>
</dbReference>
<feature type="region of interest" description="Disordered" evidence="1">
    <location>
        <begin position="92"/>
        <end position="112"/>
    </location>
</feature>
<reference evidence="2 3" key="1">
    <citation type="submission" date="2020-01" db="EMBL/GenBank/DDBJ databases">
        <title>Genomes assembled from Gulf of Kutch pelagic sediment metagenomes.</title>
        <authorList>
            <person name="Chandrashekar M."/>
            <person name="Mahajan M.S."/>
            <person name="Dave K.J."/>
            <person name="Vatsa P."/>
            <person name="Nathani N.M."/>
        </authorList>
    </citation>
    <scope>NUCLEOTIDE SEQUENCE [LARGE SCALE GENOMIC DNA]</scope>
    <source>
        <strain evidence="2">KS3-K002</strain>
    </source>
</reference>
<proteinExistence type="predicted"/>